<dbReference type="RefSeq" id="WP_091055506.1">
    <property type="nucleotide sequence ID" value="NZ_FMDM01000001.1"/>
</dbReference>
<dbReference type="Proteomes" id="UP000199360">
    <property type="component" value="Unassembled WGS sequence"/>
</dbReference>
<dbReference type="InterPro" id="IPR018060">
    <property type="entry name" value="HTH_AraC"/>
</dbReference>
<dbReference type="AlphaFoldDB" id="A0A1C5GJQ8"/>
<organism evidence="5 6">
    <name type="scientific">Micromonospora humi</name>
    <dbReference type="NCBI Taxonomy" id="745366"/>
    <lineage>
        <taxon>Bacteria</taxon>
        <taxon>Bacillati</taxon>
        <taxon>Actinomycetota</taxon>
        <taxon>Actinomycetes</taxon>
        <taxon>Micromonosporales</taxon>
        <taxon>Micromonosporaceae</taxon>
        <taxon>Micromonospora</taxon>
    </lineage>
</organism>
<keyword evidence="6" id="KW-1185">Reference proteome</keyword>
<dbReference type="STRING" id="745366.GA0070213_101135"/>
<reference evidence="6" key="1">
    <citation type="submission" date="2016-06" db="EMBL/GenBank/DDBJ databases">
        <authorList>
            <person name="Varghese N."/>
            <person name="Submissions Spin"/>
        </authorList>
    </citation>
    <scope>NUCLEOTIDE SEQUENCE [LARGE SCALE GENOMIC DNA]</scope>
    <source>
        <strain evidence="6">DSM 45647</strain>
    </source>
</reference>
<dbReference type="OrthoDB" id="5464689at2"/>
<evidence type="ECO:0000256" key="2">
    <source>
        <dbReference type="ARBA" id="ARBA00023125"/>
    </source>
</evidence>
<dbReference type="Gene3D" id="1.10.10.60">
    <property type="entry name" value="Homeodomain-like"/>
    <property type="match status" value="1"/>
</dbReference>
<dbReference type="InterPro" id="IPR009057">
    <property type="entry name" value="Homeodomain-like_sf"/>
</dbReference>
<dbReference type="SUPFAM" id="SSF46689">
    <property type="entry name" value="Homeodomain-like"/>
    <property type="match status" value="1"/>
</dbReference>
<evidence type="ECO:0000313" key="5">
    <source>
        <dbReference type="EMBL" id="SCG34054.1"/>
    </source>
</evidence>
<dbReference type="GO" id="GO:0003700">
    <property type="term" value="F:DNA-binding transcription factor activity"/>
    <property type="evidence" value="ECO:0007669"/>
    <property type="project" value="InterPro"/>
</dbReference>
<dbReference type="Pfam" id="PF12833">
    <property type="entry name" value="HTH_18"/>
    <property type="match status" value="1"/>
</dbReference>
<dbReference type="InterPro" id="IPR035418">
    <property type="entry name" value="AraC-bd_2"/>
</dbReference>
<evidence type="ECO:0000256" key="1">
    <source>
        <dbReference type="ARBA" id="ARBA00023015"/>
    </source>
</evidence>
<dbReference type="Pfam" id="PF14525">
    <property type="entry name" value="AraC_binding_2"/>
    <property type="match status" value="1"/>
</dbReference>
<protein>
    <submittedName>
        <fullName evidence="5">AraC-type DNA-binding protein</fullName>
    </submittedName>
</protein>
<evidence type="ECO:0000313" key="6">
    <source>
        <dbReference type="Proteomes" id="UP000199360"/>
    </source>
</evidence>
<dbReference type="InterPro" id="IPR050204">
    <property type="entry name" value="AraC_XylS_family_regulators"/>
</dbReference>
<dbReference type="SMART" id="SM00342">
    <property type="entry name" value="HTH_ARAC"/>
    <property type="match status" value="1"/>
</dbReference>
<accession>A0A1C5GJQ8</accession>
<dbReference type="GO" id="GO:0043565">
    <property type="term" value="F:sequence-specific DNA binding"/>
    <property type="evidence" value="ECO:0007669"/>
    <property type="project" value="InterPro"/>
</dbReference>
<keyword evidence="2 5" id="KW-0238">DNA-binding</keyword>
<gene>
    <name evidence="5" type="ORF">GA0070213_101135</name>
</gene>
<proteinExistence type="predicted"/>
<evidence type="ECO:0000256" key="3">
    <source>
        <dbReference type="ARBA" id="ARBA00023163"/>
    </source>
</evidence>
<dbReference type="PANTHER" id="PTHR46796">
    <property type="entry name" value="HTH-TYPE TRANSCRIPTIONAL ACTIVATOR RHAS-RELATED"/>
    <property type="match status" value="1"/>
</dbReference>
<keyword evidence="1" id="KW-0805">Transcription regulation</keyword>
<keyword evidence="3" id="KW-0804">Transcription</keyword>
<evidence type="ECO:0000259" key="4">
    <source>
        <dbReference type="PROSITE" id="PS01124"/>
    </source>
</evidence>
<dbReference type="PANTHER" id="PTHR46796:SF12">
    <property type="entry name" value="HTH-TYPE DNA-BINDING TRANSCRIPTIONAL ACTIVATOR EUTR"/>
    <property type="match status" value="1"/>
</dbReference>
<dbReference type="PROSITE" id="PS01124">
    <property type="entry name" value="HTH_ARAC_FAMILY_2"/>
    <property type="match status" value="1"/>
</dbReference>
<sequence>MTDHTPVRRTELSTRDPDVARTAIAEACGEHRPHFRGGRREFRFAMRIVQAGPLALYRAAHSMDAWVESGPYPDFMAAHVVRGRFRFVEGDDELLVPAGGVGRYPSRRSVLHWTDVIGTTVRLPMEQVARIAQRRVETPPRDFRFLGLAPVSPAMAHAWAHLSTFLTRMAATPDNGLDQPLVRASLTDLVATTALAVFPNTTMTAAYVPEPRRVAPSVVRRAQAYLEEHAAEPVTVAQVAAACGVGPRGLQAAFQRHLGYSPLTYLRQVRIARAHRDLAAADPATGETVAGIARRWGWTSPGRFAAAYRETYGSRPSETLRK</sequence>
<feature type="domain" description="HTH araC/xylS-type" evidence="4">
    <location>
        <begin position="220"/>
        <end position="322"/>
    </location>
</feature>
<dbReference type="EMBL" id="FMDM01000001">
    <property type="protein sequence ID" value="SCG34054.1"/>
    <property type="molecule type" value="Genomic_DNA"/>
</dbReference>
<name>A0A1C5GJQ8_9ACTN</name>